<evidence type="ECO:0000313" key="3">
    <source>
        <dbReference type="Proteomes" id="UP001165065"/>
    </source>
</evidence>
<comment type="caution">
    <text evidence="2">The sequence shown here is derived from an EMBL/GenBank/DDBJ whole genome shotgun (WGS) entry which is preliminary data.</text>
</comment>
<feature type="region of interest" description="Disordered" evidence="1">
    <location>
        <begin position="462"/>
        <end position="484"/>
    </location>
</feature>
<reference evidence="3" key="1">
    <citation type="journal article" date="2023" name="Commun. Biol.">
        <title>Genome analysis of Parmales, the sister group of diatoms, reveals the evolutionary specialization of diatoms from phago-mixotrophs to photoautotrophs.</title>
        <authorList>
            <person name="Ban H."/>
            <person name="Sato S."/>
            <person name="Yoshikawa S."/>
            <person name="Yamada K."/>
            <person name="Nakamura Y."/>
            <person name="Ichinomiya M."/>
            <person name="Sato N."/>
            <person name="Blanc-Mathieu R."/>
            <person name="Endo H."/>
            <person name="Kuwata A."/>
            <person name="Ogata H."/>
        </authorList>
    </citation>
    <scope>NUCLEOTIDE SEQUENCE [LARGE SCALE GENOMIC DNA]</scope>
</reference>
<evidence type="ECO:0000313" key="2">
    <source>
        <dbReference type="EMBL" id="GMI34602.1"/>
    </source>
</evidence>
<organism evidence="2 3">
    <name type="scientific">Triparma columacea</name>
    <dbReference type="NCBI Taxonomy" id="722753"/>
    <lineage>
        <taxon>Eukaryota</taxon>
        <taxon>Sar</taxon>
        <taxon>Stramenopiles</taxon>
        <taxon>Ochrophyta</taxon>
        <taxon>Bolidophyceae</taxon>
        <taxon>Parmales</taxon>
        <taxon>Triparmaceae</taxon>
        <taxon>Triparma</taxon>
    </lineage>
</organism>
<keyword evidence="3" id="KW-1185">Reference proteome</keyword>
<feature type="compositionally biased region" description="Gly residues" evidence="1">
    <location>
        <begin position="471"/>
        <end position="484"/>
    </location>
</feature>
<proteinExistence type="predicted"/>
<accession>A0A9W7G732</accession>
<name>A0A9W7G732_9STRA</name>
<protein>
    <submittedName>
        <fullName evidence="2">Uncharacterized protein</fullName>
    </submittedName>
</protein>
<sequence length="533" mass="58272">MTSFPSSYYSLLTSIHKPLTQEDVGMYFDLTPCKLNNNSCSNNNINNNKTTVDEEAFNDLLNTNPSVITSFHFPPIQSVTLSYTPDLSYDIVLSSSSTALNVPESILQLLLSSISISTYPNTFHQPSICPDPSSTHAFARVIPLTVHDIYGVECIVKNSTNEGMSRAFKGDKLAVADILRSGRTEAAKYYQSLLSTPLAHTLLSFPLAVSLHPKLSALPSFGSMLPRQMGERWKELVEGRVKGGEGKAEREWNEGDWEGVREGGKGLELKTQKIIDALDKVENGCRIIKTKTEARKDEQIGVWCSGILGVNVIEACRTDMSHACNAHFSQIFAYNSGIKNALGVLRRAGRLGEEAKAVDEEGDVVEMAEGMAREARDNFQDSMKDAMAYIRRGMKAAAQELANGEIKRTSDAKKRWEDLRNIGGFSDEEIEESRKRIDRVREAVQLTVQFIETEDGELVSIPSGEEEVESGGTGAGEGRGVHGGGWVDGGACEGDGTNQLTESMENLVDGLIEWGDQGGGGFEGSFEDESEDE</sequence>
<gene>
    <name evidence="2" type="ORF">TrCOL_g13006</name>
</gene>
<dbReference type="OrthoDB" id="10327484at2759"/>
<dbReference type="Proteomes" id="UP001165065">
    <property type="component" value="Unassembled WGS sequence"/>
</dbReference>
<dbReference type="AlphaFoldDB" id="A0A9W7G732"/>
<dbReference type="EMBL" id="BRYA01000045">
    <property type="protein sequence ID" value="GMI34602.1"/>
    <property type="molecule type" value="Genomic_DNA"/>
</dbReference>
<evidence type="ECO:0000256" key="1">
    <source>
        <dbReference type="SAM" id="MobiDB-lite"/>
    </source>
</evidence>